<feature type="transmembrane region" description="Helical" evidence="1">
    <location>
        <begin position="53"/>
        <end position="77"/>
    </location>
</feature>
<dbReference type="RefSeq" id="WP_261294506.1">
    <property type="nucleotide sequence ID" value="NZ_JANQBK010000008.1"/>
</dbReference>
<keyword evidence="1" id="KW-0472">Membrane</keyword>
<keyword evidence="3" id="KW-1185">Reference proteome</keyword>
<evidence type="ECO:0000313" key="2">
    <source>
        <dbReference type="EMBL" id="MFC3582070.1"/>
    </source>
</evidence>
<evidence type="ECO:0008006" key="4">
    <source>
        <dbReference type="Google" id="ProtNLM"/>
    </source>
</evidence>
<dbReference type="Proteomes" id="UP001595713">
    <property type="component" value="Unassembled WGS sequence"/>
</dbReference>
<feature type="transmembrane region" description="Helical" evidence="1">
    <location>
        <begin position="26"/>
        <end position="47"/>
    </location>
</feature>
<keyword evidence="1" id="KW-0812">Transmembrane</keyword>
<comment type="caution">
    <text evidence="2">The sequence shown here is derived from an EMBL/GenBank/DDBJ whole genome shotgun (WGS) entry which is preliminary data.</text>
</comment>
<accession>A0ABV7T344</accession>
<proteinExistence type="predicted"/>
<keyword evidence="1" id="KW-1133">Transmembrane helix</keyword>
<gene>
    <name evidence="2" type="ORF">ACFONA_18015</name>
</gene>
<evidence type="ECO:0000313" key="3">
    <source>
        <dbReference type="Proteomes" id="UP001595713"/>
    </source>
</evidence>
<evidence type="ECO:0000256" key="1">
    <source>
        <dbReference type="SAM" id="Phobius"/>
    </source>
</evidence>
<sequence length="85" mass="9292">MTPPDLTDPTQRAAYSRELAAIARPLRLTGVAFLLVGAALAVARRLWLPELPTLVPIAALALGVLNMLAAMAMRTIYHARRMKRD</sequence>
<reference evidence="3" key="1">
    <citation type="journal article" date="2019" name="Int. J. Syst. Evol. Microbiol.">
        <title>The Global Catalogue of Microorganisms (GCM) 10K type strain sequencing project: providing services to taxonomists for standard genome sequencing and annotation.</title>
        <authorList>
            <consortium name="The Broad Institute Genomics Platform"/>
            <consortium name="The Broad Institute Genome Sequencing Center for Infectious Disease"/>
            <person name="Wu L."/>
            <person name="Ma J."/>
        </authorList>
    </citation>
    <scope>NUCLEOTIDE SEQUENCE [LARGE SCALE GENOMIC DNA]</scope>
    <source>
        <strain evidence="3">KCTC 42739</strain>
    </source>
</reference>
<protein>
    <recommendedName>
        <fullName evidence="4">DUF202 domain-containing protein</fullName>
    </recommendedName>
</protein>
<organism evidence="2 3">
    <name type="scientific">Sphingomonas hylomeconis</name>
    <dbReference type="NCBI Taxonomy" id="1395958"/>
    <lineage>
        <taxon>Bacteria</taxon>
        <taxon>Pseudomonadati</taxon>
        <taxon>Pseudomonadota</taxon>
        <taxon>Alphaproteobacteria</taxon>
        <taxon>Sphingomonadales</taxon>
        <taxon>Sphingomonadaceae</taxon>
        <taxon>Sphingomonas</taxon>
    </lineage>
</organism>
<dbReference type="EMBL" id="JBHRXP010000009">
    <property type="protein sequence ID" value="MFC3582070.1"/>
    <property type="molecule type" value="Genomic_DNA"/>
</dbReference>
<name>A0ABV7T344_9SPHN</name>